<dbReference type="Proteomes" id="UP000646911">
    <property type="component" value="Unassembled WGS sequence"/>
</dbReference>
<protein>
    <submittedName>
        <fullName evidence="2">Uncharacterized protein</fullName>
    </submittedName>
</protein>
<gene>
    <name evidence="2" type="ORF">H8L47_19350</name>
</gene>
<keyword evidence="3" id="KW-1185">Reference proteome</keyword>
<accession>A0ABR6ZDA0</accession>
<evidence type="ECO:0000313" key="3">
    <source>
        <dbReference type="Proteomes" id="UP000646911"/>
    </source>
</evidence>
<dbReference type="EMBL" id="JACOFX010000011">
    <property type="protein sequence ID" value="MBC3909727.1"/>
    <property type="molecule type" value="Genomic_DNA"/>
</dbReference>
<name>A0ABR6ZDA0_9BURK</name>
<comment type="caution">
    <text evidence="2">The sequence shown here is derived from an EMBL/GenBank/DDBJ whole genome shotgun (WGS) entry which is preliminary data.</text>
</comment>
<reference evidence="2 3" key="1">
    <citation type="submission" date="2020-08" db="EMBL/GenBank/DDBJ databases">
        <title>Novel species isolated from subtropical streams in China.</title>
        <authorList>
            <person name="Lu H."/>
        </authorList>
    </citation>
    <scope>NUCLEOTIDE SEQUENCE [LARGE SCALE GENOMIC DNA]</scope>
    <source>
        <strain evidence="2 3">NL8W</strain>
    </source>
</reference>
<feature type="region of interest" description="Disordered" evidence="1">
    <location>
        <begin position="30"/>
        <end position="55"/>
    </location>
</feature>
<evidence type="ECO:0000313" key="2">
    <source>
        <dbReference type="EMBL" id="MBC3909727.1"/>
    </source>
</evidence>
<evidence type="ECO:0000256" key="1">
    <source>
        <dbReference type="SAM" id="MobiDB-lite"/>
    </source>
</evidence>
<proteinExistence type="predicted"/>
<sequence>MHLCKPWSTLQSSLAQSRGTQHTDLNQEVNADAEQQQSKRRLPGQHRAVVDMGIA</sequence>
<organism evidence="2 3">
    <name type="scientific">Undibacterium umbellatum</name>
    <dbReference type="NCBI Taxonomy" id="2762300"/>
    <lineage>
        <taxon>Bacteria</taxon>
        <taxon>Pseudomonadati</taxon>
        <taxon>Pseudomonadota</taxon>
        <taxon>Betaproteobacteria</taxon>
        <taxon>Burkholderiales</taxon>
        <taxon>Oxalobacteraceae</taxon>
        <taxon>Undibacterium</taxon>
    </lineage>
</organism>